<reference evidence="7" key="1">
    <citation type="journal article" date="2019" name="Int. J. Syst. Evol. Microbiol.">
        <title>The Global Catalogue of Microorganisms (GCM) 10K type strain sequencing project: providing services to taxonomists for standard genome sequencing and annotation.</title>
        <authorList>
            <consortium name="The Broad Institute Genomics Platform"/>
            <consortium name="The Broad Institute Genome Sequencing Center for Infectious Disease"/>
            <person name="Wu L."/>
            <person name="Ma J."/>
        </authorList>
    </citation>
    <scope>NUCLEOTIDE SEQUENCE [LARGE SCALE GENOMIC DNA]</scope>
    <source>
        <strain evidence="7">JCM 17688</strain>
    </source>
</reference>
<dbReference type="Gene3D" id="1.10.357.10">
    <property type="entry name" value="Tetracycline Repressor, domain 2"/>
    <property type="match status" value="1"/>
</dbReference>
<dbReference type="InterPro" id="IPR001647">
    <property type="entry name" value="HTH_TetR"/>
</dbReference>
<evidence type="ECO:0000256" key="4">
    <source>
        <dbReference type="PROSITE-ProRule" id="PRU00335"/>
    </source>
</evidence>
<keyword evidence="3" id="KW-0804">Transcription</keyword>
<dbReference type="Proteomes" id="UP001500635">
    <property type="component" value="Unassembled WGS sequence"/>
</dbReference>
<evidence type="ECO:0000313" key="6">
    <source>
        <dbReference type="EMBL" id="GAA4400686.1"/>
    </source>
</evidence>
<dbReference type="InterPro" id="IPR049484">
    <property type="entry name" value="Rv0078-like_C"/>
</dbReference>
<dbReference type="SUPFAM" id="SSF46689">
    <property type="entry name" value="Homeodomain-like"/>
    <property type="match status" value="1"/>
</dbReference>
<dbReference type="RefSeq" id="WP_344999256.1">
    <property type="nucleotide sequence ID" value="NZ_BAABFR010000081.1"/>
</dbReference>
<comment type="caution">
    <text evidence="6">The sequence shown here is derived from an EMBL/GenBank/DDBJ whole genome shotgun (WGS) entry which is preliminary data.</text>
</comment>
<dbReference type="Pfam" id="PF00440">
    <property type="entry name" value="TetR_N"/>
    <property type="match status" value="1"/>
</dbReference>
<dbReference type="EMBL" id="BAABFR010000081">
    <property type="protein sequence ID" value="GAA4400686.1"/>
    <property type="molecule type" value="Genomic_DNA"/>
</dbReference>
<accession>A0ABP8K5M0</accession>
<dbReference type="InterPro" id="IPR050109">
    <property type="entry name" value="HTH-type_TetR-like_transc_reg"/>
</dbReference>
<keyword evidence="1" id="KW-0805">Transcription regulation</keyword>
<evidence type="ECO:0000313" key="7">
    <source>
        <dbReference type="Proteomes" id="UP001500635"/>
    </source>
</evidence>
<protein>
    <submittedName>
        <fullName evidence="6">TetR/AcrR family transcriptional regulator</fullName>
    </submittedName>
</protein>
<dbReference type="InterPro" id="IPR009057">
    <property type="entry name" value="Homeodomain-like_sf"/>
</dbReference>
<dbReference type="PRINTS" id="PR00455">
    <property type="entry name" value="HTHTETR"/>
</dbReference>
<evidence type="ECO:0000256" key="1">
    <source>
        <dbReference type="ARBA" id="ARBA00023015"/>
    </source>
</evidence>
<feature type="DNA-binding region" description="H-T-H motif" evidence="4">
    <location>
        <begin position="36"/>
        <end position="55"/>
    </location>
</feature>
<dbReference type="PROSITE" id="PS50977">
    <property type="entry name" value="HTH_TETR_2"/>
    <property type="match status" value="1"/>
</dbReference>
<organism evidence="6 7">
    <name type="scientific">Tsukamurella soli</name>
    <dbReference type="NCBI Taxonomy" id="644556"/>
    <lineage>
        <taxon>Bacteria</taxon>
        <taxon>Bacillati</taxon>
        <taxon>Actinomycetota</taxon>
        <taxon>Actinomycetes</taxon>
        <taxon>Mycobacteriales</taxon>
        <taxon>Tsukamurellaceae</taxon>
        <taxon>Tsukamurella</taxon>
    </lineage>
</organism>
<gene>
    <name evidence="6" type="ORF">GCM10023147_39540</name>
</gene>
<evidence type="ECO:0000259" key="5">
    <source>
        <dbReference type="PROSITE" id="PS50977"/>
    </source>
</evidence>
<name>A0ABP8K5M0_9ACTN</name>
<evidence type="ECO:0000256" key="2">
    <source>
        <dbReference type="ARBA" id="ARBA00023125"/>
    </source>
</evidence>
<dbReference type="Pfam" id="PF21351">
    <property type="entry name" value="TetR_C_41"/>
    <property type="match status" value="1"/>
</dbReference>
<feature type="domain" description="HTH tetR-type" evidence="5">
    <location>
        <begin position="13"/>
        <end position="73"/>
    </location>
</feature>
<evidence type="ECO:0000256" key="3">
    <source>
        <dbReference type="ARBA" id="ARBA00023163"/>
    </source>
</evidence>
<keyword evidence="7" id="KW-1185">Reference proteome</keyword>
<proteinExistence type="predicted"/>
<dbReference type="PANTHER" id="PTHR30055">
    <property type="entry name" value="HTH-TYPE TRANSCRIPTIONAL REGULATOR RUTR"/>
    <property type="match status" value="1"/>
</dbReference>
<sequence>MEVNRRTQADRTAATKAALTAAARRLFAEHGYGNVGTQAIVEAAGVSRGALYHQFGDKLGLFTAVYEDTEAEAVGRAMAIVAEAGDDDPLAALLRGFDEVVAALTDPGMSRILLIDAPAVLGWEEWRARGEAYGLAVIEGLMNHAIAIGRIPDQPVRPTAHVLLGAIDESALYVSRAADPDRARAEVRAVAERLIAALALPLEG</sequence>
<keyword evidence="2 4" id="KW-0238">DNA-binding</keyword>
<dbReference type="PANTHER" id="PTHR30055:SF234">
    <property type="entry name" value="HTH-TYPE TRANSCRIPTIONAL REGULATOR BETI"/>
    <property type="match status" value="1"/>
</dbReference>